<feature type="region of interest" description="Disordered" evidence="1">
    <location>
        <begin position="60"/>
        <end position="87"/>
    </location>
</feature>
<dbReference type="EMBL" id="DVOD01000011">
    <property type="protein sequence ID" value="HIU91745.1"/>
    <property type="molecule type" value="Genomic_DNA"/>
</dbReference>
<evidence type="ECO:0000313" key="4">
    <source>
        <dbReference type="Proteomes" id="UP000886748"/>
    </source>
</evidence>
<feature type="chain" id="PRO_5038843730" evidence="2">
    <location>
        <begin position="23"/>
        <end position="188"/>
    </location>
</feature>
<dbReference type="Proteomes" id="UP000886748">
    <property type="component" value="Unassembled WGS sequence"/>
</dbReference>
<comment type="caution">
    <text evidence="3">The sequence shown here is derived from an EMBL/GenBank/DDBJ whole genome shotgun (WGS) entry which is preliminary data.</text>
</comment>
<feature type="non-terminal residue" evidence="3">
    <location>
        <position position="188"/>
    </location>
</feature>
<feature type="signal peptide" evidence="2">
    <location>
        <begin position="1"/>
        <end position="22"/>
    </location>
</feature>
<reference evidence="3" key="2">
    <citation type="journal article" date="2021" name="PeerJ">
        <title>Extensive microbial diversity within the chicken gut microbiome revealed by metagenomics and culture.</title>
        <authorList>
            <person name="Gilroy R."/>
            <person name="Ravi A."/>
            <person name="Getino M."/>
            <person name="Pursley I."/>
            <person name="Horton D.L."/>
            <person name="Alikhan N.F."/>
            <person name="Baker D."/>
            <person name="Gharbi K."/>
            <person name="Hall N."/>
            <person name="Watson M."/>
            <person name="Adriaenssens E.M."/>
            <person name="Foster-Nyarko E."/>
            <person name="Jarju S."/>
            <person name="Secka A."/>
            <person name="Antonio M."/>
            <person name="Oren A."/>
            <person name="Chaudhuri R.R."/>
            <person name="La Ragione R."/>
            <person name="Hildebrand F."/>
            <person name="Pallen M.J."/>
        </authorList>
    </citation>
    <scope>NUCLEOTIDE SEQUENCE</scope>
    <source>
        <strain evidence="3">CHK154-7741</strain>
    </source>
</reference>
<protein>
    <submittedName>
        <fullName evidence="3">Uncharacterized protein</fullName>
    </submittedName>
</protein>
<evidence type="ECO:0000313" key="3">
    <source>
        <dbReference type="EMBL" id="HIU91745.1"/>
    </source>
</evidence>
<dbReference type="AlphaFoldDB" id="A0A9D1MYZ2"/>
<organism evidence="3 4">
    <name type="scientific">Candidatus Limenecus avicola</name>
    <dbReference type="NCBI Taxonomy" id="2840847"/>
    <lineage>
        <taxon>Bacteria</taxon>
        <taxon>Bacillati</taxon>
        <taxon>Bacillota</taxon>
        <taxon>Clostridia</taxon>
        <taxon>Eubacteriales</taxon>
        <taxon>Clostridiaceae</taxon>
        <taxon>Clostridiaceae incertae sedis</taxon>
        <taxon>Candidatus Limenecus</taxon>
    </lineage>
</organism>
<name>A0A9D1MYZ2_9CLOT</name>
<sequence length="188" mass="21341">MKRFLTSGFILIFCSLMLPAFADDGDFWDEPMKIDSDAKNQQRAVTDQEFEKVMKFFERKKKKKEDKNKPKGAPIGPQMQEGATPADSNSFKVTYEDYPTVMIPVTLITADHKEIPPGYYRILSAKKENGYFLNFYQGSSLVAKISAIETGDDHNQKSLNYAKVIPVNDSFMNVIYGDIDCNIEAVVR</sequence>
<evidence type="ECO:0000256" key="1">
    <source>
        <dbReference type="SAM" id="MobiDB-lite"/>
    </source>
</evidence>
<gene>
    <name evidence="3" type="ORF">IAD26_01275</name>
</gene>
<accession>A0A9D1MYZ2</accession>
<reference evidence="3" key="1">
    <citation type="submission" date="2020-10" db="EMBL/GenBank/DDBJ databases">
        <authorList>
            <person name="Gilroy R."/>
        </authorList>
    </citation>
    <scope>NUCLEOTIDE SEQUENCE</scope>
    <source>
        <strain evidence="3">CHK154-7741</strain>
    </source>
</reference>
<evidence type="ECO:0000256" key="2">
    <source>
        <dbReference type="SAM" id="SignalP"/>
    </source>
</evidence>
<proteinExistence type="predicted"/>
<keyword evidence="2" id="KW-0732">Signal</keyword>